<dbReference type="SUPFAM" id="SSF51735">
    <property type="entry name" value="NAD(P)-binding Rossmann-fold domains"/>
    <property type="match status" value="1"/>
</dbReference>
<dbReference type="EMBL" id="WNME01000015">
    <property type="protein sequence ID" value="MUB65439.1"/>
    <property type="molecule type" value="Genomic_DNA"/>
</dbReference>
<dbReference type="InterPro" id="IPR036291">
    <property type="entry name" value="NAD(P)-bd_dom_sf"/>
</dbReference>
<evidence type="ECO:0000259" key="2">
    <source>
        <dbReference type="Pfam" id="PF01408"/>
    </source>
</evidence>
<dbReference type="GO" id="GO:0000166">
    <property type="term" value="F:nucleotide binding"/>
    <property type="evidence" value="ECO:0007669"/>
    <property type="project" value="InterPro"/>
</dbReference>
<dbReference type="Gene3D" id="3.30.360.10">
    <property type="entry name" value="Dihydrodipicolinate Reductase, domain 2"/>
    <property type="match status" value="1"/>
</dbReference>
<dbReference type="Gene3D" id="3.40.50.720">
    <property type="entry name" value="NAD(P)-binding Rossmann-like Domain"/>
    <property type="match status" value="1"/>
</dbReference>
<evidence type="ECO:0000259" key="3">
    <source>
        <dbReference type="Pfam" id="PF22725"/>
    </source>
</evidence>
<evidence type="ECO:0000313" key="4">
    <source>
        <dbReference type="EMBL" id="MUB65439.1"/>
    </source>
</evidence>
<keyword evidence="1" id="KW-0560">Oxidoreductase</keyword>
<proteinExistence type="predicted"/>
<dbReference type="InterPro" id="IPR000683">
    <property type="entry name" value="Gfo/Idh/MocA-like_OxRdtase_N"/>
</dbReference>
<dbReference type="InterPro" id="IPR050463">
    <property type="entry name" value="Gfo/Idh/MocA_oxidrdct_glycsds"/>
</dbReference>
<feature type="domain" description="Gfo/Idh/MocA-like oxidoreductase N-terminal" evidence="2">
    <location>
        <begin position="20"/>
        <end position="133"/>
    </location>
</feature>
<sequence>MAAGEMPDCPGKGEKMKPVKAGLIGSGIISWTYLDNMVNCFESVEVVGCSDLIPERSAARAEEFGIRQMTNQEIYDDPEIEIVVNTTNWQSHTQVIREALNAGKHVYTEKSLAPSYEEACEIARLAEEKGLRIGCAPDTFLGGGYQTCRKLIDDGYIGKPISVHAFLARNVWPDGARNDVKLENGGTLPFDMAAYYIHAMVHLFGPVQTVAGFADSYPFELRNPYNPRQGESAEVPGITSLYGALRFESGVCGTLVVTGESFMETPRVEVYGSEGTLICPDPNYYGGPVMLMRKGGSRFMEIPITHDHVTTNKFEGAPGTWGDSRRGMGVAEMAWAIRGERPHRCDVGLHLHALELIHGLDVCTREGTVYTMETRPARPAALKAGMIGKCHEAALADWQPDVIKWAGGRIC</sequence>
<reference evidence="4 5" key="1">
    <citation type="submission" date="2019-09" db="EMBL/GenBank/DDBJ databases">
        <title>Draft genome sequencing of Hungatella hathewayi 123Y-2.</title>
        <authorList>
            <person name="Lv Q."/>
            <person name="Li S."/>
        </authorList>
    </citation>
    <scope>NUCLEOTIDE SEQUENCE [LARGE SCALE GENOMIC DNA]</scope>
    <source>
        <strain evidence="4 5">123Y-2</strain>
    </source>
</reference>
<dbReference type="Pfam" id="PF22725">
    <property type="entry name" value="GFO_IDH_MocA_C3"/>
    <property type="match status" value="1"/>
</dbReference>
<dbReference type="InterPro" id="IPR055170">
    <property type="entry name" value="GFO_IDH_MocA-like_dom"/>
</dbReference>
<dbReference type="PANTHER" id="PTHR43818:SF11">
    <property type="entry name" value="BCDNA.GH03377"/>
    <property type="match status" value="1"/>
</dbReference>
<protein>
    <submittedName>
        <fullName evidence="4">Gfo/Idh/MocA family oxidoreductase</fullName>
    </submittedName>
</protein>
<dbReference type="PANTHER" id="PTHR43818">
    <property type="entry name" value="BCDNA.GH03377"/>
    <property type="match status" value="1"/>
</dbReference>
<dbReference type="GO" id="GO:0016491">
    <property type="term" value="F:oxidoreductase activity"/>
    <property type="evidence" value="ECO:0007669"/>
    <property type="project" value="UniProtKB-KW"/>
</dbReference>
<evidence type="ECO:0000256" key="1">
    <source>
        <dbReference type="ARBA" id="ARBA00023002"/>
    </source>
</evidence>
<gene>
    <name evidence="4" type="ORF">GNE07_20665</name>
</gene>
<accession>A0AAW9WLS9</accession>
<name>A0AAW9WLS9_9FIRM</name>
<dbReference type="Proteomes" id="UP000434223">
    <property type="component" value="Unassembled WGS sequence"/>
</dbReference>
<evidence type="ECO:0000313" key="5">
    <source>
        <dbReference type="Proteomes" id="UP000434223"/>
    </source>
</evidence>
<organism evidence="4 5">
    <name type="scientific">Hungatella hathewayi</name>
    <dbReference type="NCBI Taxonomy" id="154046"/>
    <lineage>
        <taxon>Bacteria</taxon>
        <taxon>Bacillati</taxon>
        <taxon>Bacillota</taxon>
        <taxon>Clostridia</taxon>
        <taxon>Lachnospirales</taxon>
        <taxon>Lachnospiraceae</taxon>
        <taxon>Hungatella</taxon>
    </lineage>
</organism>
<dbReference type="Pfam" id="PF01408">
    <property type="entry name" value="GFO_IDH_MocA"/>
    <property type="match status" value="1"/>
</dbReference>
<comment type="caution">
    <text evidence="4">The sequence shown here is derived from an EMBL/GenBank/DDBJ whole genome shotgun (WGS) entry which is preliminary data.</text>
</comment>
<dbReference type="AlphaFoldDB" id="A0AAW9WLS9"/>
<dbReference type="SUPFAM" id="SSF55347">
    <property type="entry name" value="Glyceraldehyde-3-phosphate dehydrogenase-like, C-terminal domain"/>
    <property type="match status" value="1"/>
</dbReference>
<feature type="domain" description="GFO/IDH/MocA-like oxidoreductase" evidence="3">
    <location>
        <begin position="145"/>
        <end position="277"/>
    </location>
</feature>